<gene>
    <name evidence="5" type="ORF">GCM10007940_00830</name>
</gene>
<comment type="similarity">
    <text evidence="2">Belongs to the polysaccharide lyase 1 family.</text>
</comment>
<dbReference type="Gene3D" id="2.160.20.10">
    <property type="entry name" value="Single-stranded right-handed beta-helix, Pectin lyase-like"/>
    <property type="match status" value="1"/>
</dbReference>
<reference evidence="5" key="1">
    <citation type="journal article" date="2014" name="Int. J. Syst. Evol. Microbiol.">
        <title>Complete genome sequence of Corynebacterium casei LMG S-19264T (=DSM 44701T), isolated from a smear-ripened cheese.</title>
        <authorList>
            <consortium name="US DOE Joint Genome Institute (JGI-PGF)"/>
            <person name="Walter F."/>
            <person name="Albersmeier A."/>
            <person name="Kalinowski J."/>
            <person name="Ruckert C."/>
        </authorList>
    </citation>
    <scope>NUCLEOTIDE SEQUENCE</scope>
    <source>
        <strain evidence="5">NBRC 108769</strain>
    </source>
</reference>
<dbReference type="GO" id="GO:0005576">
    <property type="term" value="C:extracellular region"/>
    <property type="evidence" value="ECO:0007669"/>
    <property type="project" value="UniProtKB-SubCell"/>
</dbReference>
<evidence type="ECO:0000256" key="1">
    <source>
        <dbReference type="ARBA" id="ARBA00023239"/>
    </source>
</evidence>
<protein>
    <recommendedName>
        <fullName evidence="4">Pectate lyase domain-containing protein</fullName>
    </recommendedName>
</protein>
<dbReference type="GO" id="GO:0000272">
    <property type="term" value="P:polysaccharide catabolic process"/>
    <property type="evidence" value="ECO:0007669"/>
    <property type="project" value="UniProtKB-KW"/>
</dbReference>
<dbReference type="InterPro" id="IPR012334">
    <property type="entry name" value="Pectin_lyas_fold"/>
</dbReference>
<dbReference type="Pfam" id="PF18962">
    <property type="entry name" value="Por_Secre_tail"/>
    <property type="match status" value="1"/>
</dbReference>
<dbReference type="EMBL" id="BSOH01000001">
    <property type="protein sequence ID" value="GLR15468.1"/>
    <property type="molecule type" value="Genomic_DNA"/>
</dbReference>
<keyword evidence="2" id="KW-0119">Carbohydrate metabolism</keyword>
<keyword evidence="1 2" id="KW-0456">Lyase</keyword>
<sequence length="512" mass="56685">MYIKKLTFLGLFLISISGAIAQSGPVGWAAANGGTTGGQGGEVVTPTSRNEFAAFCASIDPLIIKIEDTLELILYERISVNANKTIIGATTNAMLRYGGLEINGRNVIIRNLIISDSYDGDWDGKTNSTDAITIQSENVWVDHCLLATSADGLLDVRSSSASNIGNYVTVSYTRFMDHNKVSLIGSSDNSTQDRDHLKVTFHHCWFDGTVDKGLNQRLPRIRYGDIHLYNNYFEDVASYCILARLESDVVVERNYFRNSLNPHSLDDFGLGVKDPELVAIDNIYEYSSSDQKTNGTAFNPSDFYDYSVDSTRLIPAIVMNEAGPFNKSTNTDPIAVEDRYLLEVGDHSFDMDVIENDTDEDGDQLFLAGIKNKPEGVILIRFNKLRYIGGFDPLTPDTVVYQLVDTHGGYSEGLLIVDFAELSSVNTKLIKDEIDIYPNPAQNKFTIEFDNNDLQVENISLIDVNGSQVHFSAHESGQNKINIQTKNLPAGIYFVSIPTSKGIMIKKIQITK</sequence>
<feature type="signal peptide" evidence="3">
    <location>
        <begin position="1"/>
        <end position="21"/>
    </location>
</feature>
<proteinExistence type="inferred from homology"/>
<dbReference type="NCBIfam" id="TIGR04183">
    <property type="entry name" value="Por_Secre_tail"/>
    <property type="match status" value="1"/>
</dbReference>
<dbReference type="Pfam" id="PF00544">
    <property type="entry name" value="Pectate_lyase_4"/>
    <property type="match status" value="1"/>
</dbReference>
<dbReference type="RefSeq" id="WP_235292361.1">
    <property type="nucleotide sequence ID" value="NZ_BSOH01000001.1"/>
</dbReference>
<dbReference type="InterPro" id="IPR026444">
    <property type="entry name" value="Secre_tail"/>
</dbReference>
<reference evidence="5" key="2">
    <citation type="submission" date="2023-01" db="EMBL/GenBank/DDBJ databases">
        <title>Draft genome sequence of Portibacter lacus strain NBRC 108769.</title>
        <authorList>
            <person name="Sun Q."/>
            <person name="Mori K."/>
        </authorList>
    </citation>
    <scope>NUCLEOTIDE SEQUENCE</scope>
    <source>
        <strain evidence="5">NBRC 108769</strain>
    </source>
</reference>
<dbReference type="SUPFAM" id="SSF51126">
    <property type="entry name" value="Pectin lyase-like"/>
    <property type="match status" value="1"/>
</dbReference>
<comment type="caution">
    <text evidence="5">The sequence shown here is derived from an EMBL/GenBank/DDBJ whole genome shotgun (WGS) entry which is preliminary data.</text>
</comment>
<dbReference type="InterPro" id="IPR011050">
    <property type="entry name" value="Pectin_lyase_fold/virulence"/>
</dbReference>
<feature type="chain" id="PRO_5041254927" description="Pectate lyase domain-containing protein" evidence="3">
    <location>
        <begin position="22"/>
        <end position="512"/>
    </location>
</feature>
<dbReference type="GO" id="GO:0030570">
    <property type="term" value="F:pectate lyase activity"/>
    <property type="evidence" value="ECO:0007669"/>
    <property type="project" value="InterPro"/>
</dbReference>
<keyword evidence="3" id="KW-0732">Signal</keyword>
<comment type="subcellular location">
    <subcellularLocation>
        <location evidence="2">Secreted</location>
    </subcellularLocation>
</comment>
<keyword evidence="2" id="KW-0624">Polysaccharide degradation</keyword>
<keyword evidence="2" id="KW-0964">Secreted</keyword>
<name>A0AA37SMT3_9BACT</name>
<dbReference type="Proteomes" id="UP001156666">
    <property type="component" value="Unassembled WGS sequence"/>
</dbReference>
<evidence type="ECO:0000256" key="3">
    <source>
        <dbReference type="SAM" id="SignalP"/>
    </source>
</evidence>
<evidence type="ECO:0000256" key="2">
    <source>
        <dbReference type="RuleBase" id="RU361173"/>
    </source>
</evidence>
<dbReference type="SMART" id="SM00656">
    <property type="entry name" value="Amb_all"/>
    <property type="match status" value="1"/>
</dbReference>
<dbReference type="AlphaFoldDB" id="A0AA37SMT3"/>
<evidence type="ECO:0000259" key="4">
    <source>
        <dbReference type="SMART" id="SM00656"/>
    </source>
</evidence>
<dbReference type="InterPro" id="IPR002022">
    <property type="entry name" value="Pec_lyase"/>
</dbReference>
<feature type="domain" description="Pectate lyase" evidence="4">
    <location>
        <begin position="42"/>
        <end position="262"/>
    </location>
</feature>
<evidence type="ECO:0000313" key="6">
    <source>
        <dbReference type="Proteomes" id="UP001156666"/>
    </source>
</evidence>
<accession>A0AA37SMT3</accession>
<dbReference type="PANTHER" id="PTHR31683">
    <property type="entry name" value="PECTATE LYASE 18-RELATED"/>
    <property type="match status" value="1"/>
</dbReference>
<organism evidence="5 6">
    <name type="scientific">Portibacter lacus</name>
    <dbReference type="NCBI Taxonomy" id="1099794"/>
    <lineage>
        <taxon>Bacteria</taxon>
        <taxon>Pseudomonadati</taxon>
        <taxon>Bacteroidota</taxon>
        <taxon>Saprospiria</taxon>
        <taxon>Saprospirales</taxon>
        <taxon>Haliscomenobacteraceae</taxon>
        <taxon>Portibacter</taxon>
    </lineage>
</organism>
<dbReference type="InterPro" id="IPR045032">
    <property type="entry name" value="PEL"/>
</dbReference>
<evidence type="ECO:0000313" key="5">
    <source>
        <dbReference type="EMBL" id="GLR15468.1"/>
    </source>
</evidence>
<dbReference type="Pfam" id="PF17963">
    <property type="entry name" value="Big_9"/>
    <property type="match status" value="1"/>
</dbReference>
<keyword evidence="6" id="KW-1185">Reference proteome</keyword>
<dbReference type="PANTHER" id="PTHR31683:SF18">
    <property type="entry name" value="PECTATE LYASE 21-RELATED"/>
    <property type="match status" value="1"/>
</dbReference>